<gene>
    <name evidence="3" type="ORF">N1F79_00870</name>
</gene>
<dbReference type="InterPro" id="IPR013320">
    <property type="entry name" value="ConA-like_dom_sf"/>
</dbReference>
<dbReference type="PANTHER" id="PTHR41349">
    <property type="match status" value="1"/>
</dbReference>
<evidence type="ECO:0000256" key="1">
    <source>
        <dbReference type="SAM" id="SignalP"/>
    </source>
</evidence>
<dbReference type="Gene3D" id="3.60.10.10">
    <property type="entry name" value="Endonuclease/exonuclease/phosphatase"/>
    <property type="match status" value="1"/>
</dbReference>
<dbReference type="SUPFAM" id="SSF49899">
    <property type="entry name" value="Concanavalin A-like lectins/glucanases"/>
    <property type="match status" value="1"/>
</dbReference>
<keyword evidence="1" id="KW-0732">Signal</keyword>
<proteinExistence type="predicted"/>
<evidence type="ECO:0000313" key="3">
    <source>
        <dbReference type="EMBL" id="MEF3831667.1"/>
    </source>
</evidence>
<dbReference type="Pfam" id="PF13385">
    <property type="entry name" value="Laminin_G_3"/>
    <property type="match status" value="1"/>
</dbReference>
<dbReference type="Gene3D" id="2.60.120.200">
    <property type="match status" value="1"/>
</dbReference>
<reference evidence="3 4" key="1">
    <citation type="submission" date="2022-09" db="EMBL/GenBank/DDBJ databases">
        <title>Genome sequencing of Flavivirga sp. MEBiC05379.</title>
        <authorList>
            <person name="Oh H.-M."/>
            <person name="Kwon K.K."/>
            <person name="Park M.J."/>
            <person name="Yang S.-H."/>
        </authorList>
    </citation>
    <scope>NUCLEOTIDE SEQUENCE [LARGE SCALE GENOMIC DNA]</scope>
    <source>
        <strain evidence="3 4">MEBiC05379</strain>
    </source>
</reference>
<dbReference type="RefSeq" id="WP_303308673.1">
    <property type="nucleotide sequence ID" value="NZ_JAODOP010000001.1"/>
</dbReference>
<dbReference type="InterPro" id="IPR005135">
    <property type="entry name" value="Endo/exonuclease/phosphatase"/>
</dbReference>
<keyword evidence="4" id="KW-1185">Reference proteome</keyword>
<evidence type="ECO:0000313" key="4">
    <source>
        <dbReference type="Proteomes" id="UP001337305"/>
    </source>
</evidence>
<sequence>MKKLVVTSIIFVCLFSNCARAQSKNDSQPLISIAMDTTLVSNENFTFYGKDSIVEGIDGKAKYFSGSGNEDNYIHIKNTETLSALWKDRDFSIELWVQTKAKNDKFQVIASNKDWNSGEIKDYTDNRYAGWSRISGLNKGWAIICQPDGSWAWNIGNGEYDGKQQRVEIYRKDYRPTAPRQKINDGEWHHLVFTVNREANETRLYFDGLNVGIYYMGPVKDLDSGLPVSIATDALGKDPELSFNGAIDNFHIYNRVLSAEDIAQNYEALVPMAAIPRAPEKRVEKLNLMSWNIWHGGRRRGKIIGPQQVIDLIKETNTDIVMMQETYGSGPLIADALGYYFYLSSANISILSKYPIEKSWVEYHQLWTGIATIQLSEEQKINLASIWLHYLPGRDTGSANATPEKLIAGEKKNRHREIKIILDKLKPQIEVANDIPLIIGGDFNSPSHLDWIATKKDWHNGLIVEWPVSKEMLDAGFKDSFREAHPNLDYASPSMTAEKLSYRIDYIYYKSKKLKTLSSDMFFDYKGVWPSDHPALITTLSIKK</sequence>
<feature type="chain" id="PRO_5047456596" evidence="1">
    <location>
        <begin position="22"/>
        <end position="544"/>
    </location>
</feature>
<dbReference type="EMBL" id="JAODOP010000001">
    <property type="protein sequence ID" value="MEF3831667.1"/>
    <property type="molecule type" value="Genomic_DNA"/>
</dbReference>
<dbReference type="GO" id="GO:0004519">
    <property type="term" value="F:endonuclease activity"/>
    <property type="evidence" value="ECO:0007669"/>
    <property type="project" value="UniProtKB-KW"/>
</dbReference>
<accession>A0ABU7XLT6</accession>
<dbReference type="Proteomes" id="UP001337305">
    <property type="component" value="Unassembled WGS sequence"/>
</dbReference>
<keyword evidence="3" id="KW-0378">Hydrolase</keyword>
<keyword evidence="3" id="KW-0255">Endonuclease</keyword>
<dbReference type="InterPro" id="IPR036691">
    <property type="entry name" value="Endo/exonu/phosph_ase_sf"/>
</dbReference>
<dbReference type="Pfam" id="PF03372">
    <property type="entry name" value="Exo_endo_phos"/>
    <property type="match status" value="1"/>
</dbReference>
<protein>
    <submittedName>
        <fullName evidence="3">Endonuclease/exonuclease/phosphatase family protein</fullName>
    </submittedName>
</protein>
<dbReference type="PANTHER" id="PTHR41349:SF1">
    <property type="entry name" value="PROTEIN CBG08683"/>
    <property type="match status" value="1"/>
</dbReference>
<organism evidence="3 4">
    <name type="scientific">Flavivirga spongiicola</name>
    <dbReference type="NCBI Taxonomy" id="421621"/>
    <lineage>
        <taxon>Bacteria</taxon>
        <taxon>Pseudomonadati</taxon>
        <taxon>Bacteroidota</taxon>
        <taxon>Flavobacteriia</taxon>
        <taxon>Flavobacteriales</taxon>
        <taxon>Flavobacteriaceae</taxon>
        <taxon>Flavivirga</taxon>
    </lineage>
</organism>
<feature type="signal peptide" evidence="1">
    <location>
        <begin position="1"/>
        <end position="21"/>
    </location>
</feature>
<name>A0ABU7XLT6_9FLAO</name>
<evidence type="ECO:0000259" key="2">
    <source>
        <dbReference type="Pfam" id="PF03372"/>
    </source>
</evidence>
<feature type="domain" description="Endonuclease/exonuclease/phosphatase" evidence="2">
    <location>
        <begin position="289"/>
        <end position="533"/>
    </location>
</feature>
<comment type="caution">
    <text evidence="3">The sequence shown here is derived from an EMBL/GenBank/DDBJ whole genome shotgun (WGS) entry which is preliminary data.</text>
</comment>
<dbReference type="SUPFAM" id="SSF56219">
    <property type="entry name" value="DNase I-like"/>
    <property type="match status" value="1"/>
</dbReference>
<keyword evidence="3" id="KW-0540">Nuclease</keyword>